<dbReference type="EMBL" id="AAWS01000050">
    <property type="protein sequence ID" value="EAY25333.1"/>
    <property type="molecule type" value="Genomic_DNA"/>
</dbReference>
<dbReference type="PANTHER" id="PTHR43133">
    <property type="entry name" value="RNA POLYMERASE ECF-TYPE SIGMA FACTO"/>
    <property type="match status" value="1"/>
</dbReference>
<dbReference type="InterPro" id="IPR013325">
    <property type="entry name" value="RNA_pol_sigma_r2"/>
</dbReference>
<dbReference type="Pfam" id="PF08281">
    <property type="entry name" value="Sigma70_r4_2"/>
    <property type="match status" value="1"/>
</dbReference>
<reference evidence="8 9" key="1">
    <citation type="submission" date="2007-01" db="EMBL/GenBank/DDBJ databases">
        <authorList>
            <person name="Haygood M."/>
            <person name="Podell S."/>
            <person name="Anderson C."/>
            <person name="Hopkinson B."/>
            <person name="Roe K."/>
            <person name="Barbeau K."/>
            <person name="Gaasterland T."/>
            <person name="Ferriera S."/>
            <person name="Johnson J."/>
            <person name="Kravitz S."/>
            <person name="Beeson K."/>
            <person name="Sutton G."/>
            <person name="Rogers Y.-H."/>
            <person name="Friedman R."/>
            <person name="Frazier M."/>
            <person name="Venter J.C."/>
        </authorList>
    </citation>
    <scope>NUCLEOTIDE SEQUENCE [LARGE SCALE GENOMIC DNA]</scope>
    <source>
        <strain evidence="8 9">ATCC 23134</strain>
    </source>
</reference>
<keyword evidence="5" id="KW-0472">Membrane</keyword>
<dbReference type="NCBIfam" id="TIGR02985">
    <property type="entry name" value="Sig70_bacteroi1"/>
    <property type="match status" value="1"/>
</dbReference>
<dbReference type="Gene3D" id="1.10.10.10">
    <property type="entry name" value="Winged helix-like DNA-binding domain superfamily/Winged helix DNA-binding domain"/>
    <property type="match status" value="1"/>
</dbReference>
<dbReference type="InterPro" id="IPR013249">
    <property type="entry name" value="RNA_pol_sigma70_r4_t2"/>
</dbReference>
<comment type="similarity">
    <text evidence="1">Belongs to the sigma-70 factor family. ECF subfamily.</text>
</comment>
<dbReference type="OrthoDB" id="1524077at2"/>
<feature type="domain" description="RNA polymerase sigma factor 70 region 4 type 2" evidence="7">
    <location>
        <begin position="128"/>
        <end position="179"/>
    </location>
</feature>
<dbReference type="GO" id="GO:0006352">
    <property type="term" value="P:DNA-templated transcription initiation"/>
    <property type="evidence" value="ECO:0007669"/>
    <property type="project" value="InterPro"/>
</dbReference>
<feature type="domain" description="RNA polymerase sigma-70 region 2" evidence="6">
    <location>
        <begin position="29"/>
        <end position="93"/>
    </location>
</feature>
<keyword evidence="5" id="KW-1133">Transmembrane helix</keyword>
<dbReference type="InterPro" id="IPR039425">
    <property type="entry name" value="RNA_pol_sigma-70-like"/>
</dbReference>
<evidence type="ECO:0000256" key="3">
    <source>
        <dbReference type="ARBA" id="ARBA00023082"/>
    </source>
</evidence>
<dbReference type="NCBIfam" id="TIGR02937">
    <property type="entry name" value="sigma70-ECF"/>
    <property type="match status" value="1"/>
</dbReference>
<comment type="caution">
    <text evidence="8">The sequence shown here is derived from an EMBL/GenBank/DDBJ whole genome shotgun (WGS) entry which is preliminary data.</text>
</comment>
<keyword evidence="5" id="KW-0812">Transmembrane</keyword>
<keyword evidence="4" id="KW-0804">Transcription</keyword>
<accession>A1ZW95</accession>
<dbReference type="RefSeq" id="WP_002702994.1">
    <property type="nucleotide sequence ID" value="NZ_AAWS01000050.1"/>
</dbReference>
<evidence type="ECO:0000256" key="4">
    <source>
        <dbReference type="ARBA" id="ARBA00023163"/>
    </source>
</evidence>
<dbReference type="PANTHER" id="PTHR43133:SF46">
    <property type="entry name" value="RNA POLYMERASE SIGMA-70 FACTOR ECF SUBFAMILY"/>
    <property type="match status" value="1"/>
</dbReference>
<sequence length="204" mass="23822">MQKTKLKPSDAELLTWLKEGNEKVIQILFDTFYVSLCKTVNRIVHNTTITEDIVQDVFLKIWQKRGDLNIQISLKAYLHKMAINAALSHLRKKYNTSSIDDASPQQISKHAFKEVATEKMEFKELELQVNEAINELPPKCREVFILSRYEELSYKEIAQQMGISPKTVENQMSKALKHLRKKLAAYIKNILLFLTPYAIWEYFL</sequence>
<keyword evidence="9" id="KW-1185">Reference proteome</keyword>
<evidence type="ECO:0000256" key="2">
    <source>
        <dbReference type="ARBA" id="ARBA00023015"/>
    </source>
</evidence>
<dbReference type="GO" id="GO:0003677">
    <property type="term" value="F:DNA binding"/>
    <property type="evidence" value="ECO:0007669"/>
    <property type="project" value="InterPro"/>
</dbReference>
<dbReference type="InterPro" id="IPR014327">
    <property type="entry name" value="RNA_pol_sigma70_bacteroid"/>
</dbReference>
<evidence type="ECO:0000256" key="1">
    <source>
        <dbReference type="ARBA" id="ARBA00010641"/>
    </source>
</evidence>
<dbReference type="InterPro" id="IPR036388">
    <property type="entry name" value="WH-like_DNA-bd_sf"/>
</dbReference>
<evidence type="ECO:0000313" key="8">
    <source>
        <dbReference type="EMBL" id="EAY25333.1"/>
    </source>
</evidence>
<gene>
    <name evidence="8" type="ORF">M23134_04514</name>
</gene>
<name>A1ZW95_MICM2</name>
<protein>
    <submittedName>
        <fullName evidence="8">RNA polymerase ECF-type sigma factor</fullName>
    </submittedName>
</protein>
<proteinExistence type="inferred from homology"/>
<evidence type="ECO:0000259" key="6">
    <source>
        <dbReference type="Pfam" id="PF04542"/>
    </source>
</evidence>
<dbReference type="GO" id="GO:0016987">
    <property type="term" value="F:sigma factor activity"/>
    <property type="evidence" value="ECO:0007669"/>
    <property type="project" value="UniProtKB-KW"/>
</dbReference>
<dbReference type="Gene3D" id="1.10.1740.10">
    <property type="match status" value="1"/>
</dbReference>
<dbReference type="CDD" id="cd06171">
    <property type="entry name" value="Sigma70_r4"/>
    <property type="match status" value="1"/>
</dbReference>
<dbReference type="AlphaFoldDB" id="A1ZW95"/>
<dbReference type="InterPro" id="IPR013324">
    <property type="entry name" value="RNA_pol_sigma_r3/r4-like"/>
</dbReference>
<feature type="transmembrane region" description="Helical" evidence="5">
    <location>
        <begin position="183"/>
        <end position="200"/>
    </location>
</feature>
<keyword evidence="3" id="KW-0731">Sigma factor</keyword>
<dbReference type="eggNOG" id="COG1595">
    <property type="taxonomic scope" value="Bacteria"/>
</dbReference>
<dbReference type="Pfam" id="PF04542">
    <property type="entry name" value="Sigma70_r2"/>
    <property type="match status" value="1"/>
</dbReference>
<evidence type="ECO:0000256" key="5">
    <source>
        <dbReference type="SAM" id="Phobius"/>
    </source>
</evidence>
<evidence type="ECO:0000259" key="7">
    <source>
        <dbReference type="Pfam" id="PF08281"/>
    </source>
</evidence>
<dbReference type="InterPro" id="IPR014284">
    <property type="entry name" value="RNA_pol_sigma-70_dom"/>
</dbReference>
<evidence type="ECO:0000313" key="9">
    <source>
        <dbReference type="Proteomes" id="UP000004095"/>
    </source>
</evidence>
<dbReference type="InterPro" id="IPR007627">
    <property type="entry name" value="RNA_pol_sigma70_r2"/>
</dbReference>
<organism evidence="8 9">
    <name type="scientific">Microscilla marina ATCC 23134</name>
    <dbReference type="NCBI Taxonomy" id="313606"/>
    <lineage>
        <taxon>Bacteria</taxon>
        <taxon>Pseudomonadati</taxon>
        <taxon>Bacteroidota</taxon>
        <taxon>Cytophagia</taxon>
        <taxon>Cytophagales</taxon>
        <taxon>Microscillaceae</taxon>
        <taxon>Microscilla</taxon>
    </lineage>
</organism>
<dbReference type="SUPFAM" id="SSF88946">
    <property type="entry name" value="Sigma2 domain of RNA polymerase sigma factors"/>
    <property type="match status" value="1"/>
</dbReference>
<dbReference type="Proteomes" id="UP000004095">
    <property type="component" value="Unassembled WGS sequence"/>
</dbReference>
<dbReference type="SUPFAM" id="SSF88659">
    <property type="entry name" value="Sigma3 and sigma4 domains of RNA polymerase sigma factors"/>
    <property type="match status" value="1"/>
</dbReference>
<keyword evidence="2" id="KW-0805">Transcription regulation</keyword>